<dbReference type="GO" id="GO:0004540">
    <property type="term" value="F:RNA nuclease activity"/>
    <property type="evidence" value="ECO:0007669"/>
    <property type="project" value="InterPro"/>
</dbReference>
<dbReference type="PANTHER" id="PTHR30001">
    <property type="entry name" value="RIBONUCLEASE"/>
    <property type="match status" value="1"/>
</dbReference>
<dbReference type="PANTHER" id="PTHR30001:SF0">
    <property type="entry name" value="RIBONUCLEASE G"/>
    <property type="match status" value="1"/>
</dbReference>
<dbReference type="GO" id="GO:0003723">
    <property type="term" value="F:RNA binding"/>
    <property type="evidence" value="ECO:0007669"/>
    <property type="project" value="UniProtKB-KW"/>
</dbReference>
<comment type="caution">
    <text evidence="7">The sequence shown here is derived from an EMBL/GenBank/DDBJ whole genome shotgun (WGS) entry which is preliminary data.</text>
</comment>
<dbReference type="AlphaFoldDB" id="A0AAE4ALM5"/>
<evidence type="ECO:0000256" key="2">
    <source>
        <dbReference type="ARBA" id="ARBA00022723"/>
    </source>
</evidence>
<dbReference type="Gene3D" id="2.40.50.140">
    <property type="entry name" value="Nucleic acid-binding proteins"/>
    <property type="match status" value="1"/>
</dbReference>
<comment type="cofactor">
    <cofactor evidence="1">
        <name>Mg(2+)</name>
        <dbReference type="ChEBI" id="CHEBI:18420"/>
    </cofactor>
</comment>
<evidence type="ECO:0000256" key="3">
    <source>
        <dbReference type="ARBA" id="ARBA00022801"/>
    </source>
</evidence>
<evidence type="ECO:0000256" key="1">
    <source>
        <dbReference type="ARBA" id="ARBA00001946"/>
    </source>
</evidence>
<evidence type="ECO:0000259" key="6">
    <source>
        <dbReference type="Pfam" id="PF10150"/>
    </source>
</evidence>
<dbReference type="EC" id="3.1.26.-" evidence="7"/>
<dbReference type="SUPFAM" id="SSF50249">
    <property type="entry name" value="Nucleic acid-binding proteins"/>
    <property type="match status" value="1"/>
</dbReference>
<evidence type="ECO:0000313" key="8">
    <source>
        <dbReference type="Proteomes" id="UP001241537"/>
    </source>
</evidence>
<keyword evidence="5" id="KW-0694">RNA-binding</keyword>
<dbReference type="EMBL" id="JAUSTO010000016">
    <property type="protein sequence ID" value="MDQ0153325.1"/>
    <property type="molecule type" value="Genomic_DNA"/>
</dbReference>
<dbReference type="RefSeq" id="WP_211292174.1">
    <property type="nucleotide sequence ID" value="NZ_JAUSTO010000016.1"/>
</dbReference>
<dbReference type="Pfam" id="PF10150">
    <property type="entry name" value="RNase_E_G"/>
    <property type="match status" value="1"/>
</dbReference>
<name>A0AAE4ALM5_9FIRM</name>
<dbReference type="GO" id="GO:0006364">
    <property type="term" value="P:rRNA processing"/>
    <property type="evidence" value="ECO:0007669"/>
    <property type="project" value="TreeGrafter"/>
</dbReference>
<dbReference type="GO" id="GO:0016787">
    <property type="term" value="F:hydrolase activity"/>
    <property type="evidence" value="ECO:0007669"/>
    <property type="project" value="UniProtKB-KW"/>
</dbReference>
<dbReference type="InterPro" id="IPR019307">
    <property type="entry name" value="RNA-bd_AU-1/RNase_E/G"/>
</dbReference>
<dbReference type="Proteomes" id="UP001241537">
    <property type="component" value="Unassembled WGS sequence"/>
</dbReference>
<sequence length="348" mass="38900">MNKLIICAFRGGILSSLSAEGKIILLNYEREGSSLVGNIYLARVQNILKNLDAAFLDIGEKQPAYLSFGREKTLHHADGTVQNSLKAGDEILVKIKKDAHKTKGPLAGSEFPELKEEELLQKAVFSKAPALLRRTLPFFAQLAETTPLPDEIITDIPAVYAALTGEEPRLPELYQERLPARFRRESPPVLSLSSSVPVRFYADEALPLTALWSLETALKEATERRVWLKSGGTLIIDPVEAMTVIDVNTGKNIQGNDRQETIRKTDLEAADEVMRQLRLRNLSGIILVDFIDLRRREDRAALMDRLHALALLDPVKTQIVDITRLHLVEITRQKSGQTLAEQLRAADR</sequence>
<protein>
    <submittedName>
        <fullName evidence="7">Ribonuclease G</fullName>
        <ecNumber evidence="7">3.1.26.-</ecNumber>
    </submittedName>
</protein>
<reference evidence="7" key="1">
    <citation type="submission" date="2023-07" db="EMBL/GenBank/DDBJ databases">
        <title>Genomic Encyclopedia of Type Strains, Phase IV (KMG-IV): sequencing the most valuable type-strain genomes for metagenomic binning, comparative biology and taxonomic classification.</title>
        <authorList>
            <person name="Goeker M."/>
        </authorList>
    </citation>
    <scope>NUCLEOTIDE SEQUENCE</scope>
    <source>
        <strain evidence="7">DSM 19659</strain>
    </source>
</reference>
<keyword evidence="8" id="KW-1185">Reference proteome</keyword>
<dbReference type="GO" id="GO:0046872">
    <property type="term" value="F:metal ion binding"/>
    <property type="evidence" value="ECO:0007669"/>
    <property type="project" value="UniProtKB-KW"/>
</dbReference>
<dbReference type="CDD" id="cd04453">
    <property type="entry name" value="S1_RNase_E"/>
    <property type="match status" value="1"/>
</dbReference>
<evidence type="ECO:0000256" key="4">
    <source>
        <dbReference type="ARBA" id="ARBA00022842"/>
    </source>
</evidence>
<organism evidence="7 8">
    <name type="scientific">Moryella indoligenes</name>
    <dbReference type="NCBI Taxonomy" id="371674"/>
    <lineage>
        <taxon>Bacteria</taxon>
        <taxon>Bacillati</taxon>
        <taxon>Bacillota</taxon>
        <taxon>Clostridia</taxon>
        <taxon>Lachnospirales</taxon>
        <taxon>Lachnospiraceae</taxon>
        <taxon>Moryella</taxon>
    </lineage>
</organism>
<evidence type="ECO:0000256" key="5">
    <source>
        <dbReference type="ARBA" id="ARBA00022884"/>
    </source>
</evidence>
<accession>A0AAE4ALM5</accession>
<keyword evidence="3 7" id="KW-0378">Hydrolase</keyword>
<proteinExistence type="predicted"/>
<gene>
    <name evidence="7" type="ORF">J2S20_002038</name>
</gene>
<keyword evidence="4" id="KW-0460">Magnesium</keyword>
<keyword evidence="2" id="KW-0479">Metal-binding</keyword>
<dbReference type="InterPro" id="IPR012340">
    <property type="entry name" value="NA-bd_OB-fold"/>
</dbReference>
<dbReference type="GO" id="GO:0005737">
    <property type="term" value="C:cytoplasm"/>
    <property type="evidence" value="ECO:0007669"/>
    <property type="project" value="TreeGrafter"/>
</dbReference>
<dbReference type="InterPro" id="IPR004659">
    <property type="entry name" value="RNase_E/G"/>
</dbReference>
<evidence type="ECO:0000313" key="7">
    <source>
        <dbReference type="EMBL" id="MDQ0153325.1"/>
    </source>
</evidence>
<feature type="domain" description="RNA-binding protein AU-1/Ribonuclease E/G" evidence="6">
    <location>
        <begin position="198"/>
        <end position="334"/>
    </location>
</feature>